<proteinExistence type="predicted"/>
<dbReference type="EnsemblMetazoa" id="XM_029487910.1">
    <property type="protein sequence ID" value="XP_029343770.1"/>
    <property type="gene ID" value="LOC107882574"/>
</dbReference>
<dbReference type="EnsemblMetazoa" id="XM_029487911.1">
    <property type="protein sequence ID" value="XP_029343771.1"/>
    <property type="gene ID" value="LOC107882574"/>
</dbReference>
<dbReference type="RefSeq" id="XP_029343771.1">
    <property type="nucleotide sequence ID" value="XM_029487911.1"/>
</dbReference>
<accession>A0A8R2JPS4</accession>
<evidence type="ECO:0008006" key="3">
    <source>
        <dbReference type="Google" id="ProtNLM"/>
    </source>
</evidence>
<dbReference type="AlphaFoldDB" id="A0A8R2JPS4"/>
<organism evidence="1 2">
    <name type="scientific">Acyrthosiphon pisum</name>
    <name type="common">Pea aphid</name>
    <dbReference type="NCBI Taxonomy" id="7029"/>
    <lineage>
        <taxon>Eukaryota</taxon>
        <taxon>Metazoa</taxon>
        <taxon>Ecdysozoa</taxon>
        <taxon>Arthropoda</taxon>
        <taxon>Hexapoda</taxon>
        <taxon>Insecta</taxon>
        <taxon>Pterygota</taxon>
        <taxon>Neoptera</taxon>
        <taxon>Paraneoptera</taxon>
        <taxon>Hemiptera</taxon>
        <taxon>Sternorrhyncha</taxon>
        <taxon>Aphidomorpha</taxon>
        <taxon>Aphidoidea</taxon>
        <taxon>Aphididae</taxon>
        <taxon>Macrosiphini</taxon>
        <taxon>Acyrthosiphon</taxon>
    </lineage>
</organism>
<dbReference type="OrthoDB" id="8047332at2759"/>
<evidence type="ECO:0000313" key="1">
    <source>
        <dbReference type="EnsemblMetazoa" id="XP_029343771.1"/>
    </source>
</evidence>
<reference evidence="2" key="1">
    <citation type="submission" date="2010-06" db="EMBL/GenBank/DDBJ databases">
        <authorList>
            <person name="Jiang H."/>
            <person name="Abraham K."/>
            <person name="Ali S."/>
            <person name="Alsbrooks S.L."/>
            <person name="Anim B.N."/>
            <person name="Anosike U.S."/>
            <person name="Attaway T."/>
            <person name="Bandaranaike D.P."/>
            <person name="Battles P.K."/>
            <person name="Bell S.N."/>
            <person name="Bell A.V."/>
            <person name="Beltran B."/>
            <person name="Bickham C."/>
            <person name="Bustamante Y."/>
            <person name="Caleb T."/>
            <person name="Canada A."/>
            <person name="Cardenas V."/>
            <person name="Carter K."/>
            <person name="Chacko J."/>
            <person name="Chandrabose M.N."/>
            <person name="Chavez D."/>
            <person name="Chavez A."/>
            <person name="Chen L."/>
            <person name="Chu H.-S."/>
            <person name="Claassen K.J."/>
            <person name="Cockrell R."/>
            <person name="Collins M."/>
            <person name="Cooper J.A."/>
            <person name="Cree A."/>
            <person name="Curry S.M."/>
            <person name="Da Y."/>
            <person name="Dao M.D."/>
            <person name="Das B."/>
            <person name="Davila M.-L."/>
            <person name="Davy-Carroll L."/>
            <person name="Denson S."/>
            <person name="Dinh H."/>
            <person name="Ebong V.E."/>
            <person name="Edwards J.R."/>
            <person name="Egan A."/>
            <person name="El-Daye J."/>
            <person name="Escobedo L."/>
            <person name="Fernandez S."/>
            <person name="Fernando P.R."/>
            <person name="Flagg N."/>
            <person name="Forbes L.D."/>
            <person name="Fowler R.G."/>
            <person name="Fu Q."/>
            <person name="Gabisi R.A."/>
            <person name="Ganer J."/>
            <person name="Garbino Pronczuk A."/>
            <person name="Garcia R.M."/>
            <person name="Garner T."/>
            <person name="Garrett T.E."/>
            <person name="Gonzalez D.A."/>
            <person name="Hamid H."/>
            <person name="Hawkins E.S."/>
            <person name="Hirani K."/>
            <person name="Hogues M.E."/>
            <person name="Hollins B."/>
            <person name="Hsiao C.-H."/>
            <person name="Jabil R."/>
            <person name="James M.L."/>
            <person name="Jhangiani S.N."/>
            <person name="Johnson B."/>
            <person name="Johnson Q."/>
            <person name="Joshi V."/>
            <person name="Kalu J.B."/>
            <person name="Kam C."/>
            <person name="Kashfia A."/>
            <person name="Keebler J."/>
            <person name="Kisamo H."/>
            <person name="Kovar C.L."/>
            <person name="Lago L.A."/>
            <person name="Lai C.-Y."/>
            <person name="Laidlaw J."/>
            <person name="Lara F."/>
            <person name="Le T.-K."/>
            <person name="Lee S.L."/>
            <person name="Legall F.H."/>
            <person name="Lemon S.J."/>
            <person name="Lewis L.R."/>
            <person name="Li B."/>
            <person name="Liu Y."/>
            <person name="Liu Y.-S."/>
            <person name="Lopez J."/>
            <person name="Lozado R.J."/>
            <person name="Lu J."/>
            <person name="Madu R.C."/>
            <person name="Maheshwari M."/>
            <person name="Maheshwari R."/>
            <person name="Malloy K."/>
            <person name="Martinez E."/>
            <person name="Mathew T."/>
            <person name="Mercado I.C."/>
            <person name="Mercado C."/>
            <person name="Meyer B."/>
            <person name="Montgomery K."/>
            <person name="Morgan M.B."/>
            <person name="Munidasa M."/>
            <person name="Nazareth L.V."/>
            <person name="Nelson J."/>
            <person name="Ng B.M."/>
            <person name="Nguyen N.B."/>
            <person name="Nguyen P.Q."/>
            <person name="Nguyen T."/>
            <person name="Obregon M."/>
            <person name="Okwuonu G.O."/>
            <person name="Onwere C.G."/>
            <person name="Orozco G."/>
            <person name="Parra A."/>
            <person name="Patel S."/>
            <person name="Patil S."/>
            <person name="Perez A."/>
            <person name="Perez Y."/>
            <person name="Pham C."/>
            <person name="Primus E.L."/>
            <person name="Pu L.-L."/>
            <person name="Puazo M."/>
            <person name="Qin X."/>
            <person name="Quiroz J.B."/>
            <person name="Reese J."/>
            <person name="Richards S."/>
            <person name="Rives C.M."/>
            <person name="Robberts R."/>
            <person name="Ruiz S.J."/>
            <person name="Ruiz M.J."/>
            <person name="Santibanez J."/>
            <person name="Schneider B.W."/>
            <person name="Sisson I."/>
            <person name="Smith M."/>
            <person name="Sodergren E."/>
            <person name="Song X.-Z."/>
            <person name="Song B.B."/>
            <person name="Summersgill H."/>
            <person name="Thelus R."/>
            <person name="Thornton R.D."/>
            <person name="Trejos Z.Y."/>
            <person name="Usmani K."/>
            <person name="Vattathil S."/>
            <person name="Villasana D."/>
            <person name="Walker D.L."/>
            <person name="Wang S."/>
            <person name="Wang K."/>
            <person name="White C.S."/>
            <person name="Williams A.C."/>
            <person name="Williamson J."/>
            <person name="Wilson K."/>
            <person name="Woghiren I.O."/>
            <person name="Woodworth J.R."/>
            <person name="Worley K.C."/>
            <person name="Wright R.A."/>
            <person name="Wu W."/>
            <person name="Young L."/>
            <person name="Zhang L."/>
            <person name="Zhang J."/>
            <person name="Zhu Y."/>
            <person name="Muzny D.M."/>
            <person name="Weinstock G."/>
            <person name="Gibbs R.A."/>
        </authorList>
    </citation>
    <scope>NUCLEOTIDE SEQUENCE [LARGE SCALE GENOMIC DNA]</scope>
    <source>
        <strain evidence="2">LSR1</strain>
    </source>
</reference>
<sequence length="147" mass="17197">MPLMNAVQTVMPETKLMGCWFHFCQAVIRYSKRKLNSVYHLFQSSPIAARVLRMVLALPHLPADRGHPDCPQHDINDGFRAIINYVQQVPDIEQHLRTFLIGYVERYWLSQIVPKILSIFVCEYRTNNYLESFHSVLLTQMSKHPNI</sequence>
<keyword evidence="2" id="KW-1185">Reference proteome</keyword>
<dbReference type="RefSeq" id="XP_029343770.1">
    <property type="nucleotide sequence ID" value="XM_029487910.1"/>
</dbReference>
<dbReference type="GeneID" id="107882574"/>
<dbReference type="KEGG" id="api:107882574"/>
<evidence type="ECO:0000313" key="2">
    <source>
        <dbReference type="Proteomes" id="UP000007819"/>
    </source>
</evidence>
<reference evidence="1" key="2">
    <citation type="submission" date="2022-06" db="UniProtKB">
        <authorList>
            <consortium name="EnsemblMetazoa"/>
        </authorList>
    </citation>
    <scope>IDENTIFICATION</scope>
</reference>
<name>A0A8R2JPS4_ACYPI</name>
<protein>
    <recommendedName>
        <fullName evidence="3">MULE transposase domain-containing protein</fullName>
    </recommendedName>
</protein>
<dbReference type="Proteomes" id="UP000007819">
    <property type="component" value="Chromosome A1"/>
</dbReference>